<dbReference type="GeneID" id="120260793"/>
<feature type="domain" description="MYST-type HAT" evidence="16">
    <location>
        <begin position="140"/>
        <end position="410"/>
    </location>
</feature>
<dbReference type="Pfam" id="PF11717">
    <property type="entry name" value="Tudor-knot"/>
    <property type="match status" value="1"/>
</dbReference>
<dbReference type="GO" id="GO:0003682">
    <property type="term" value="F:chromatin binding"/>
    <property type="evidence" value="ECO:0007669"/>
    <property type="project" value="TreeGrafter"/>
</dbReference>
<feature type="active site" description="Proton donor/acceptor" evidence="13">
    <location>
        <position position="316"/>
    </location>
</feature>
<dbReference type="Gene3D" id="3.30.60.60">
    <property type="entry name" value="N-acetyl transferase-like"/>
    <property type="match status" value="1"/>
</dbReference>
<keyword evidence="7" id="KW-0862">Zinc</keyword>
<keyword evidence="10" id="KW-0805">Transcription regulation</keyword>
<dbReference type="InterPro" id="IPR016181">
    <property type="entry name" value="Acyl_CoA_acyltransferase"/>
</dbReference>
<comment type="subcellular location">
    <subcellularLocation>
        <location evidence="1 14">Nucleus</location>
    </subcellularLocation>
</comment>
<dbReference type="InterPro" id="IPR025995">
    <property type="entry name" value="Tudor-knot"/>
</dbReference>
<evidence type="ECO:0000256" key="10">
    <source>
        <dbReference type="ARBA" id="ARBA00023015"/>
    </source>
</evidence>
<keyword evidence="5" id="KW-0479">Metal-binding</keyword>
<proteinExistence type="inferred from homology"/>
<evidence type="ECO:0000256" key="1">
    <source>
        <dbReference type="ARBA" id="ARBA00004123"/>
    </source>
</evidence>
<dbReference type="Proteomes" id="UP001515500">
    <property type="component" value="Chromosome 5"/>
</dbReference>
<dbReference type="InterPro" id="IPR000953">
    <property type="entry name" value="Chromo/chromo_shadow_dom"/>
</dbReference>
<evidence type="ECO:0000256" key="6">
    <source>
        <dbReference type="ARBA" id="ARBA00022771"/>
    </source>
</evidence>
<dbReference type="Gene3D" id="3.40.630.30">
    <property type="match status" value="1"/>
</dbReference>
<reference evidence="18" key="1">
    <citation type="submission" date="2025-08" db="UniProtKB">
        <authorList>
            <consortium name="RefSeq"/>
        </authorList>
    </citation>
    <scope>IDENTIFICATION</scope>
</reference>
<dbReference type="InterPro" id="IPR036388">
    <property type="entry name" value="WH-like_DNA-bd_sf"/>
</dbReference>
<evidence type="ECO:0000256" key="11">
    <source>
        <dbReference type="ARBA" id="ARBA00023163"/>
    </source>
</evidence>
<dbReference type="GO" id="GO:0006357">
    <property type="term" value="P:regulation of transcription by RNA polymerase II"/>
    <property type="evidence" value="ECO:0007669"/>
    <property type="project" value="TreeGrafter"/>
</dbReference>
<dbReference type="SMART" id="SM00298">
    <property type="entry name" value="CHROMO"/>
    <property type="match status" value="1"/>
</dbReference>
<keyword evidence="11" id="KW-0804">Transcription</keyword>
<organism evidence="17 18">
    <name type="scientific">Dioscorea cayennensis subsp. rotundata</name>
    <name type="common">White Guinea yam</name>
    <name type="synonym">Dioscorea rotundata</name>
    <dbReference type="NCBI Taxonomy" id="55577"/>
    <lineage>
        <taxon>Eukaryota</taxon>
        <taxon>Viridiplantae</taxon>
        <taxon>Streptophyta</taxon>
        <taxon>Embryophyta</taxon>
        <taxon>Tracheophyta</taxon>
        <taxon>Spermatophyta</taxon>
        <taxon>Magnoliopsida</taxon>
        <taxon>Liliopsida</taxon>
        <taxon>Dioscoreales</taxon>
        <taxon>Dioscoreaceae</taxon>
        <taxon>Dioscorea</taxon>
    </lineage>
</organism>
<dbReference type="GO" id="GO:0005634">
    <property type="term" value="C:nucleus"/>
    <property type="evidence" value="ECO:0007669"/>
    <property type="project" value="UniProtKB-SubCell"/>
</dbReference>
<dbReference type="InterPro" id="IPR040706">
    <property type="entry name" value="Zf-MYST"/>
</dbReference>
<accession>A0AB40BAH8</accession>
<dbReference type="GO" id="GO:0008270">
    <property type="term" value="F:zinc ion binding"/>
    <property type="evidence" value="ECO:0007669"/>
    <property type="project" value="UniProtKB-KW"/>
</dbReference>
<dbReference type="RefSeq" id="XP_039124290.1">
    <property type="nucleotide sequence ID" value="XM_039268356.1"/>
</dbReference>
<dbReference type="InterPro" id="IPR016197">
    <property type="entry name" value="Chromo-like_dom_sf"/>
</dbReference>
<keyword evidence="17" id="KW-1185">Reference proteome</keyword>
<keyword evidence="6" id="KW-0863">Zinc-finger</keyword>
<dbReference type="FunFam" id="3.30.60.60:FF:000001">
    <property type="entry name" value="Histone acetyltransferase"/>
    <property type="match status" value="1"/>
</dbReference>
<dbReference type="InterPro" id="IPR002717">
    <property type="entry name" value="HAT_MYST-type"/>
</dbReference>
<comment type="similarity">
    <text evidence="2 14">Belongs to the MYST (SAS/MOZ) family.</text>
</comment>
<dbReference type="Gene3D" id="1.10.10.10">
    <property type="entry name" value="Winged helix-like DNA-binding domain superfamily/Winged helix DNA-binding domain"/>
    <property type="match status" value="1"/>
</dbReference>
<dbReference type="PANTHER" id="PTHR10615:SF161">
    <property type="entry name" value="HISTONE ACETYLTRANSFERASE KAT7"/>
    <property type="match status" value="1"/>
</dbReference>
<evidence type="ECO:0000256" key="9">
    <source>
        <dbReference type="ARBA" id="ARBA00022990"/>
    </source>
</evidence>
<dbReference type="PANTHER" id="PTHR10615">
    <property type="entry name" value="HISTONE ACETYLTRANSFERASE"/>
    <property type="match status" value="1"/>
</dbReference>
<dbReference type="Gene3D" id="2.30.30.140">
    <property type="match status" value="1"/>
</dbReference>
<dbReference type="FunFam" id="1.10.10.10:FF:000022">
    <property type="entry name" value="Histone acetyltransferase"/>
    <property type="match status" value="1"/>
</dbReference>
<dbReference type="GO" id="GO:0004402">
    <property type="term" value="F:histone acetyltransferase activity"/>
    <property type="evidence" value="ECO:0007669"/>
    <property type="project" value="InterPro"/>
</dbReference>
<sequence>MAKKTPLRPAAGGDLKACGGQRRSERNRKEVGVKLPLELGSKAMCQWCDKKLHPVEIIASRKLSDEYEYYVHYTEFDKRLDEWVKLERLNFDFEKIDSDQKVKETKSLKMMTRLQRKKINMTHEEKDHEDFEPGSLQEHEKVKNIAKIELGRFEMETWYFSPFPPEYNECEKLYFCEFCLNYMKKKEQLLRHMKKCQLKHPPGNEIYRSGPLSMFEVDGMKNKVYSQNLCSISKLFIEHKAANIEVGGFLFYILCECDDRGCHIVAYFSKEKHSMDSCNLSCILTFPPYQKKGYGKFLIAFSYELSKIEGKAGTPERPLSDLGSVSYKRYWTRVILDILKQNNDMTIVEVSNMTAIKPYDIFNTLRELELVKYKNGQYIISKNRKVIDLHLQAAGSAGLPVDVSKLIWTPYRA</sequence>
<dbReference type="EC" id="2.3.1.48" evidence="3 14"/>
<comment type="catalytic activity">
    <reaction evidence="14">
        <text>L-lysyl-[protein] + acetyl-CoA = N(6)-acetyl-L-lysyl-[protein] + CoA + H(+)</text>
        <dbReference type="Rhea" id="RHEA:45948"/>
        <dbReference type="Rhea" id="RHEA-COMP:9752"/>
        <dbReference type="Rhea" id="RHEA-COMP:10731"/>
        <dbReference type="ChEBI" id="CHEBI:15378"/>
        <dbReference type="ChEBI" id="CHEBI:29969"/>
        <dbReference type="ChEBI" id="CHEBI:57287"/>
        <dbReference type="ChEBI" id="CHEBI:57288"/>
        <dbReference type="ChEBI" id="CHEBI:61930"/>
        <dbReference type="EC" id="2.3.1.48"/>
    </reaction>
</comment>
<dbReference type="PROSITE" id="PS51726">
    <property type="entry name" value="MYST_HAT"/>
    <property type="match status" value="1"/>
</dbReference>
<dbReference type="AlphaFoldDB" id="A0AB40BAH8"/>
<dbReference type="Pfam" id="PF17772">
    <property type="entry name" value="zf-MYST"/>
    <property type="match status" value="1"/>
</dbReference>
<dbReference type="FunFam" id="3.40.630.30:FF:000002">
    <property type="entry name" value="Histone acetyltransferase"/>
    <property type="match status" value="1"/>
</dbReference>
<evidence type="ECO:0000256" key="5">
    <source>
        <dbReference type="ARBA" id="ARBA00022723"/>
    </source>
</evidence>
<evidence type="ECO:0000256" key="7">
    <source>
        <dbReference type="ARBA" id="ARBA00022833"/>
    </source>
</evidence>
<dbReference type="Pfam" id="PF01853">
    <property type="entry name" value="MOZ_SAS"/>
    <property type="match status" value="1"/>
</dbReference>
<evidence type="ECO:0000256" key="13">
    <source>
        <dbReference type="PIRSR" id="PIRSR602717-51"/>
    </source>
</evidence>
<keyword evidence="8" id="KW-0156">Chromatin regulator</keyword>
<keyword evidence="9" id="KW-0007">Acetylation</keyword>
<evidence type="ECO:0000259" key="16">
    <source>
        <dbReference type="PROSITE" id="PS51726"/>
    </source>
</evidence>
<evidence type="ECO:0000313" key="18">
    <source>
        <dbReference type="RefSeq" id="XP_039124290.1"/>
    </source>
</evidence>
<gene>
    <name evidence="18" type="primary">LOC120260793</name>
</gene>
<evidence type="ECO:0000256" key="3">
    <source>
        <dbReference type="ARBA" id="ARBA00013184"/>
    </source>
</evidence>
<dbReference type="GO" id="GO:0000785">
    <property type="term" value="C:chromatin"/>
    <property type="evidence" value="ECO:0007669"/>
    <property type="project" value="TreeGrafter"/>
</dbReference>
<evidence type="ECO:0000256" key="2">
    <source>
        <dbReference type="ARBA" id="ARBA00010107"/>
    </source>
</evidence>
<evidence type="ECO:0000313" key="17">
    <source>
        <dbReference type="Proteomes" id="UP001515500"/>
    </source>
</evidence>
<evidence type="ECO:0000256" key="15">
    <source>
        <dbReference type="SAM" id="MobiDB-lite"/>
    </source>
</evidence>
<evidence type="ECO:0000256" key="12">
    <source>
        <dbReference type="ARBA" id="ARBA00023242"/>
    </source>
</evidence>
<name>A0AB40BAH8_DIOCR</name>
<dbReference type="SUPFAM" id="SSF55729">
    <property type="entry name" value="Acyl-CoA N-acyltransferases (Nat)"/>
    <property type="match status" value="1"/>
</dbReference>
<protein>
    <recommendedName>
        <fullName evidence="3 14">Histone acetyltransferase</fullName>
        <ecNumber evidence="3 14">2.3.1.48</ecNumber>
    </recommendedName>
</protein>
<keyword evidence="4" id="KW-0808">Transferase</keyword>
<dbReference type="InterPro" id="IPR050603">
    <property type="entry name" value="MYST_HAT"/>
</dbReference>
<evidence type="ECO:0000256" key="14">
    <source>
        <dbReference type="RuleBase" id="RU361211"/>
    </source>
</evidence>
<evidence type="ECO:0000256" key="4">
    <source>
        <dbReference type="ARBA" id="ARBA00022679"/>
    </source>
</evidence>
<dbReference type="SUPFAM" id="SSF54160">
    <property type="entry name" value="Chromo domain-like"/>
    <property type="match status" value="1"/>
</dbReference>
<dbReference type="GO" id="GO:0003712">
    <property type="term" value="F:transcription coregulator activity"/>
    <property type="evidence" value="ECO:0007669"/>
    <property type="project" value="TreeGrafter"/>
</dbReference>
<feature type="region of interest" description="Disordered" evidence="15">
    <location>
        <begin position="1"/>
        <end position="29"/>
    </location>
</feature>
<keyword evidence="12 14" id="KW-0539">Nucleus</keyword>
<evidence type="ECO:0000256" key="8">
    <source>
        <dbReference type="ARBA" id="ARBA00022853"/>
    </source>
</evidence>